<reference evidence="3" key="1">
    <citation type="journal article" date="2019" name="Int. J. Syst. Evol. Microbiol.">
        <title>The Global Catalogue of Microorganisms (GCM) 10K type strain sequencing project: providing services to taxonomists for standard genome sequencing and annotation.</title>
        <authorList>
            <consortium name="The Broad Institute Genomics Platform"/>
            <consortium name="The Broad Institute Genome Sequencing Center for Infectious Disease"/>
            <person name="Wu L."/>
            <person name="Ma J."/>
        </authorList>
    </citation>
    <scope>NUCLEOTIDE SEQUENCE [LARGE SCALE GENOMIC DNA]</scope>
    <source>
        <strain evidence="3">CGMCC 4.7106</strain>
    </source>
</reference>
<sequence length="230" mass="24079">MLLVILAIAALAILAGVVLVSLGKGGELTEFPPDVPPLNLPEAGNLAAVDVLALQLPVNLIGYHTQSVDESLRRMANAISARDTRIAILEQRVSELLSSRLYARQEVYAAPGNGPRTEHEPPASPLALTAESGPPSNGHVPPSALEAPAGVEHEPVSWVGPDGQDLAASSEHDEPEDLETGESSAERDGSEPSEAEQGPAERDELVRVSGDKDGDDKARDEDGKEGDGRA</sequence>
<dbReference type="Proteomes" id="UP001596096">
    <property type="component" value="Unassembled WGS sequence"/>
</dbReference>
<evidence type="ECO:0000256" key="1">
    <source>
        <dbReference type="SAM" id="MobiDB-lite"/>
    </source>
</evidence>
<name>A0ABW1BX47_9ACTN</name>
<evidence type="ECO:0000313" key="3">
    <source>
        <dbReference type="Proteomes" id="UP001596096"/>
    </source>
</evidence>
<protein>
    <recommendedName>
        <fullName evidence="4">DivIVA domain-containing protein</fullName>
    </recommendedName>
</protein>
<evidence type="ECO:0008006" key="4">
    <source>
        <dbReference type="Google" id="ProtNLM"/>
    </source>
</evidence>
<evidence type="ECO:0000313" key="2">
    <source>
        <dbReference type="EMBL" id="MFC5817176.1"/>
    </source>
</evidence>
<feature type="compositionally biased region" description="Basic and acidic residues" evidence="1">
    <location>
        <begin position="199"/>
        <end position="230"/>
    </location>
</feature>
<dbReference type="RefSeq" id="WP_219543992.1">
    <property type="nucleotide sequence ID" value="NZ_JAHKRN010000006.1"/>
</dbReference>
<feature type="region of interest" description="Disordered" evidence="1">
    <location>
        <begin position="109"/>
        <end position="230"/>
    </location>
</feature>
<organism evidence="2 3">
    <name type="scientific">Nonomuraea harbinensis</name>
    <dbReference type="NCBI Taxonomy" id="1286938"/>
    <lineage>
        <taxon>Bacteria</taxon>
        <taxon>Bacillati</taxon>
        <taxon>Actinomycetota</taxon>
        <taxon>Actinomycetes</taxon>
        <taxon>Streptosporangiales</taxon>
        <taxon>Streptosporangiaceae</taxon>
        <taxon>Nonomuraea</taxon>
    </lineage>
</organism>
<dbReference type="EMBL" id="JBHSNW010000008">
    <property type="protein sequence ID" value="MFC5817176.1"/>
    <property type="molecule type" value="Genomic_DNA"/>
</dbReference>
<gene>
    <name evidence="2" type="ORF">ACFPUY_18930</name>
</gene>
<comment type="caution">
    <text evidence="2">The sequence shown here is derived from an EMBL/GenBank/DDBJ whole genome shotgun (WGS) entry which is preliminary data.</text>
</comment>
<accession>A0ABW1BX47</accession>
<proteinExistence type="predicted"/>
<keyword evidence="3" id="KW-1185">Reference proteome</keyword>